<feature type="signal peptide" evidence="5">
    <location>
        <begin position="1"/>
        <end position="25"/>
    </location>
</feature>
<proteinExistence type="inferred from homology"/>
<dbReference type="PROSITE" id="PS50255">
    <property type="entry name" value="CYTOCHROME_B5_2"/>
    <property type="match status" value="2"/>
</dbReference>
<dbReference type="SUPFAM" id="SSF55856">
    <property type="entry name" value="Cytochrome b5-like heme/steroid binding domain"/>
    <property type="match status" value="2"/>
</dbReference>
<evidence type="ECO:0000259" key="6">
    <source>
        <dbReference type="PROSITE" id="PS50255"/>
    </source>
</evidence>
<dbReference type="GO" id="GO:0020037">
    <property type="term" value="F:heme binding"/>
    <property type="evidence" value="ECO:0007669"/>
    <property type="project" value="TreeGrafter"/>
</dbReference>
<evidence type="ECO:0000256" key="5">
    <source>
        <dbReference type="SAM" id="SignalP"/>
    </source>
</evidence>
<evidence type="ECO:0000256" key="4">
    <source>
        <dbReference type="ARBA" id="ARBA00038168"/>
    </source>
</evidence>
<accession>A0A7S4AB40</accession>
<dbReference type="Pfam" id="PF00173">
    <property type="entry name" value="Cyt-b5"/>
    <property type="match status" value="2"/>
</dbReference>
<evidence type="ECO:0000256" key="1">
    <source>
        <dbReference type="ARBA" id="ARBA00022617"/>
    </source>
</evidence>
<dbReference type="Gene3D" id="3.10.120.10">
    <property type="entry name" value="Cytochrome b5-like heme/steroid binding domain"/>
    <property type="match status" value="2"/>
</dbReference>
<dbReference type="InterPro" id="IPR036400">
    <property type="entry name" value="Cyt_B5-like_heme/steroid_sf"/>
</dbReference>
<dbReference type="GO" id="GO:0016020">
    <property type="term" value="C:membrane"/>
    <property type="evidence" value="ECO:0007669"/>
    <property type="project" value="TreeGrafter"/>
</dbReference>
<feature type="domain" description="Cytochrome b5 heme-binding" evidence="6">
    <location>
        <begin position="186"/>
        <end position="264"/>
    </location>
</feature>
<comment type="similarity">
    <text evidence="4">Belongs to the cytochrome b5 family.</text>
</comment>
<keyword evidence="1" id="KW-0349">Heme</keyword>
<dbReference type="PANTHER" id="PTHR19359">
    <property type="entry name" value="CYTOCHROME B5"/>
    <property type="match status" value="1"/>
</dbReference>
<protein>
    <recommendedName>
        <fullName evidence="6">Cytochrome b5 heme-binding domain-containing protein</fullName>
    </recommendedName>
</protein>
<sequence>MVSSLALQAATTCILLSLQSDMAFAFVPPISRVGRVSPGACIVRGSRTFGNRLLPAATHTRTALYIGIGRKEQHINATAANLQESFHPAAAVGADRFDKVATSTESIPEPCIFTINGVKHNMTAWASAHPGGKSILMKFHGKDATKAFAAAGHSQHAFDMLNEFAMKEEPSVETNPSTSKSSDRFDQIATSTESISEPCIVTINGVKHNMTAWANAHPGGKAVLMKFHGKDATKAFAAAGHSQHALDMLNEFAVQEKSKSGDLASSTIALVENRGILKRIRSKLFTKEDPIGIHKYCGIFSLLHFAYRYIRCVFGDPAAGFGKGSNISNIACLLPHAMLSLSSLIFHTVPRERVVGRPMIWQEYRIHNIIFGMRSILCTFFAWLAIYKPALRKACIIGSSMCVMSALKGADIATEKLRHDESESTTATMPYWKGCTTETQKKFKLFYAYAQFGATLGCLDTTNPVYPFIILFPIQFASLLMTLVRKGLLSSRGYHLAYSWSLLLPFVPALRPFITTGNGNLPIVLAAGFSMFQMRRLGVSKYILWGSAALARITIGDKFWVT</sequence>
<evidence type="ECO:0000256" key="3">
    <source>
        <dbReference type="ARBA" id="ARBA00023004"/>
    </source>
</evidence>
<feature type="domain" description="Cytochrome b5 heme-binding" evidence="6">
    <location>
        <begin position="98"/>
        <end position="170"/>
    </location>
</feature>
<reference evidence="7" key="1">
    <citation type="submission" date="2021-01" db="EMBL/GenBank/DDBJ databases">
        <authorList>
            <person name="Corre E."/>
            <person name="Pelletier E."/>
            <person name="Niang G."/>
            <person name="Scheremetjew M."/>
            <person name="Finn R."/>
            <person name="Kale V."/>
            <person name="Holt S."/>
            <person name="Cochrane G."/>
            <person name="Meng A."/>
            <person name="Brown T."/>
            <person name="Cohen L."/>
        </authorList>
    </citation>
    <scope>NUCLEOTIDE SEQUENCE</scope>
    <source>
        <strain evidence="7">10249 10 AB</strain>
    </source>
</reference>
<gene>
    <name evidence="7" type="ORF">PAUS00366_LOCUS2498</name>
</gene>
<dbReference type="EMBL" id="HBIX01003270">
    <property type="protein sequence ID" value="CAE0709778.1"/>
    <property type="molecule type" value="Transcribed_RNA"/>
</dbReference>
<dbReference type="InterPro" id="IPR001199">
    <property type="entry name" value="Cyt_B5-like_heme/steroid-bd"/>
</dbReference>
<keyword evidence="3" id="KW-0408">Iron</keyword>
<name>A0A7S4AB40_9STRA</name>
<evidence type="ECO:0000256" key="2">
    <source>
        <dbReference type="ARBA" id="ARBA00022723"/>
    </source>
</evidence>
<keyword evidence="2" id="KW-0479">Metal-binding</keyword>
<keyword evidence="5" id="KW-0732">Signal</keyword>
<organism evidence="7">
    <name type="scientific">Pseudo-nitzschia australis</name>
    <dbReference type="NCBI Taxonomy" id="44445"/>
    <lineage>
        <taxon>Eukaryota</taxon>
        <taxon>Sar</taxon>
        <taxon>Stramenopiles</taxon>
        <taxon>Ochrophyta</taxon>
        <taxon>Bacillariophyta</taxon>
        <taxon>Bacillariophyceae</taxon>
        <taxon>Bacillariophycidae</taxon>
        <taxon>Bacillariales</taxon>
        <taxon>Bacillariaceae</taxon>
        <taxon>Pseudo-nitzschia</taxon>
    </lineage>
</organism>
<dbReference type="InterPro" id="IPR050668">
    <property type="entry name" value="Cytochrome_b5"/>
</dbReference>
<dbReference type="AlphaFoldDB" id="A0A7S4AB40"/>
<dbReference type="SMART" id="SM01117">
    <property type="entry name" value="Cyt-b5"/>
    <property type="match status" value="2"/>
</dbReference>
<evidence type="ECO:0000313" key="7">
    <source>
        <dbReference type="EMBL" id="CAE0709778.1"/>
    </source>
</evidence>
<feature type="chain" id="PRO_5030588594" description="Cytochrome b5 heme-binding domain-containing protein" evidence="5">
    <location>
        <begin position="26"/>
        <end position="562"/>
    </location>
</feature>
<dbReference type="GO" id="GO:0046872">
    <property type="term" value="F:metal ion binding"/>
    <property type="evidence" value="ECO:0007669"/>
    <property type="project" value="UniProtKB-KW"/>
</dbReference>